<dbReference type="InterPro" id="IPR004007">
    <property type="entry name" value="DhaL_dom"/>
</dbReference>
<dbReference type="GO" id="GO:0004371">
    <property type="term" value="F:glycerone kinase activity"/>
    <property type="evidence" value="ECO:0007669"/>
    <property type="project" value="InterPro"/>
</dbReference>
<dbReference type="InterPro" id="IPR033470">
    <property type="entry name" value="FakA-like_C"/>
</dbReference>
<feature type="domain" description="DhaL" evidence="1">
    <location>
        <begin position="13"/>
        <end position="207"/>
    </location>
</feature>
<dbReference type="InterPro" id="IPR048394">
    <property type="entry name" value="FakA-like_M"/>
</dbReference>
<dbReference type="GO" id="GO:0006071">
    <property type="term" value="P:glycerol metabolic process"/>
    <property type="evidence" value="ECO:0007669"/>
    <property type="project" value="InterPro"/>
</dbReference>
<protein>
    <submittedName>
        <fullName evidence="2">DAK2 domain fusion YloV family protein</fullName>
    </submittedName>
</protein>
<dbReference type="InterPro" id="IPR050270">
    <property type="entry name" value="DegV_domain_contain"/>
</dbReference>
<organism evidence="2 5">
    <name type="scientific">Candidatus Phytoplasma oryzae</name>
    <dbReference type="NCBI Taxonomy" id="203274"/>
    <lineage>
        <taxon>Bacteria</taxon>
        <taxon>Bacillati</taxon>
        <taxon>Mycoplasmatota</taxon>
        <taxon>Mollicutes</taxon>
        <taxon>Acholeplasmatales</taxon>
        <taxon>Acholeplasmataceae</taxon>
        <taxon>Candidatus Phytoplasma</taxon>
        <taxon>16SrXI (Rice yellow dwarf group)</taxon>
    </lineage>
</organism>
<evidence type="ECO:0000313" key="2">
    <source>
        <dbReference type="EMBL" id="KXT29249.1"/>
    </source>
</evidence>
<dbReference type="PATRIC" id="fig|203274.3.peg.268"/>
<evidence type="ECO:0000313" key="3">
    <source>
        <dbReference type="EMBL" id="KXT29347.1"/>
    </source>
</evidence>
<dbReference type="SMART" id="SM01121">
    <property type="entry name" value="Dak1_2"/>
    <property type="match status" value="1"/>
</dbReference>
<gene>
    <name evidence="3" type="ORF">AXA84_0161</name>
    <name evidence="2" type="ORF">AXA84_0237</name>
    <name evidence="4" type="ORF">DH96_01155</name>
</gene>
<dbReference type="Pfam" id="PF02734">
    <property type="entry name" value="Dak2"/>
    <property type="match status" value="1"/>
</dbReference>
<comment type="caution">
    <text evidence="2">The sequence shown here is derived from an EMBL/GenBank/DDBJ whole genome shotgun (WGS) entry which is preliminary data.</text>
</comment>
<dbReference type="EMBL" id="LTBM01000005">
    <property type="protein sequence ID" value="KXT29249.1"/>
    <property type="molecule type" value="Genomic_DNA"/>
</dbReference>
<dbReference type="EMBL" id="JHUK01000002">
    <property type="protein sequence ID" value="RAM57901.1"/>
    <property type="molecule type" value="Genomic_DNA"/>
</dbReference>
<sequence>MEMIEKHKTIDGNLFKKMFIKGTINLKNKYQEINNLNVFPIPDGDTGTNMQLTMMKGVEKLKKIKDKSIIKVTKVLSDALLFGSKGNSGVILSQFFSGIYDKINKLQKKNINISEFIDSLAYGYQKAYNSVIKPVEGTILTVLRESIEKTIKIKTKLKTIKETLQKLFQYAKISLENTPTLLPILKKSNVVDSGGAGFVSFLEGIVLYLDNNLLTKDKKEIKKVSSLQNYLNFSNKRHSLNIDNEDIKNIKYNYCTEFIFKIKKDNFNLKNKQKEFSQNKIGDSLILIKKDNLLKIHIHTNKPGYILSDLLQYGSLIKSKIDNMQEQKKIFSKKKEQKFFLITITSDKNIRKIFKDLQVDYIINQENPTIKFFQKIIKQEEMNNLIILPNNEKTLKTILKLKKNNPVHNIKILETNNIGQVYNALLAYDPKLDFEVNLKNMNKNIKKNKIIQILDNIHDTNTKQKLDEEKKFVAIFEKEKNYDTNLLSLVQKLLKKIINNKSKFLTIFYKKNDFIKNNLKEIEFFLEKYYKNLEIEKIENEKTSNFLYIFLLDEY</sequence>
<dbReference type="PANTHER" id="PTHR33434:SF4">
    <property type="entry name" value="PHOSPHATASE PROTEIN"/>
    <property type="match status" value="1"/>
</dbReference>
<keyword evidence="6" id="KW-1185">Reference proteome</keyword>
<evidence type="ECO:0000313" key="6">
    <source>
        <dbReference type="Proteomes" id="UP000249343"/>
    </source>
</evidence>
<dbReference type="PROSITE" id="PS51480">
    <property type="entry name" value="DHAL"/>
    <property type="match status" value="1"/>
</dbReference>
<dbReference type="NCBIfam" id="TIGR03599">
    <property type="entry name" value="YloV"/>
    <property type="match status" value="1"/>
</dbReference>
<dbReference type="SUPFAM" id="SSF101473">
    <property type="entry name" value="DhaL-like"/>
    <property type="match status" value="1"/>
</dbReference>
<dbReference type="RefSeq" id="WP_066540114.1">
    <property type="nucleotide sequence ID" value="NZ_JHUK01000002.1"/>
</dbReference>
<dbReference type="EMBL" id="LTBM01000002">
    <property type="protein sequence ID" value="KXT29347.1"/>
    <property type="molecule type" value="Genomic_DNA"/>
</dbReference>
<dbReference type="Pfam" id="PF13684">
    <property type="entry name" value="FakA-like_C"/>
    <property type="match status" value="1"/>
</dbReference>
<proteinExistence type="predicted"/>
<dbReference type="Gene3D" id="1.25.40.340">
    <property type="match status" value="1"/>
</dbReference>
<dbReference type="Proteomes" id="UP000249343">
    <property type="component" value="Unassembled WGS sequence"/>
</dbReference>
<evidence type="ECO:0000313" key="4">
    <source>
        <dbReference type="EMBL" id="RAM57901.1"/>
    </source>
</evidence>
<reference evidence="4 6" key="1">
    <citation type="submission" date="2014-04" db="EMBL/GenBank/DDBJ databases">
        <title>Genome study of Napier grass stunt phytoplasma.</title>
        <authorList>
            <person name="Kawicha P."/>
            <person name="Dickinson M."/>
            <person name="Hodgetts J."/>
        </authorList>
    </citation>
    <scope>NUCLEOTIDE SEQUENCE [LARGE SCALE GENOMIC DNA]</scope>
    <source>
        <strain evidence="4 6">NGS-S10</strain>
    </source>
</reference>
<reference evidence="2 5" key="2">
    <citation type="submission" date="2016-02" db="EMBL/GenBank/DDBJ databases">
        <title>A draft genome sequence of Candidatus Phytoplasma oryzae strain Mbita1, the causative agent of Napier Grass stunt disease in Kenya.</title>
        <authorList>
            <person name="Fischer A."/>
            <person name="Santa-Cruz I."/>
            <person name="Wambua L."/>
            <person name="Olds C."/>
            <person name="Midega C."/>
            <person name="Dickinson M."/>
            <person name="Kawicha P."/>
            <person name="Khan Z."/>
            <person name="Masiga D."/>
            <person name="Jores J."/>
            <person name="Bernd S."/>
        </authorList>
    </citation>
    <scope>NUCLEOTIDE SEQUENCE [LARGE SCALE GENOMIC DNA]</scope>
    <source>
        <strain evidence="2">Mbita1</strain>
    </source>
</reference>
<evidence type="ECO:0000259" key="1">
    <source>
        <dbReference type="PROSITE" id="PS51480"/>
    </source>
</evidence>
<dbReference type="InterPro" id="IPR036117">
    <property type="entry name" value="DhaL_dom_sf"/>
</dbReference>
<dbReference type="Pfam" id="PF21645">
    <property type="entry name" value="FakA-like_M"/>
    <property type="match status" value="1"/>
</dbReference>
<dbReference type="Proteomes" id="UP000070069">
    <property type="component" value="Unassembled WGS sequence"/>
</dbReference>
<dbReference type="InterPro" id="IPR019986">
    <property type="entry name" value="YloV-like"/>
</dbReference>
<accession>A0A139JQK5</accession>
<name>A0A139JQK5_9MOLU</name>
<evidence type="ECO:0000313" key="5">
    <source>
        <dbReference type="Proteomes" id="UP000070069"/>
    </source>
</evidence>
<dbReference type="PANTHER" id="PTHR33434">
    <property type="entry name" value="DEGV DOMAIN-CONTAINING PROTEIN DR_1986-RELATED"/>
    <property type="match status" value="1"/>
</dbReference>
<dbReference type="SMART" id="SM01120">
    <property type="entry name" value="Dak2"/>
    <property type="match status" value="1"/>
</dbReference>
<dbReference type="AlphaFoldDB" id="A0A139JQK5"/>